<dbReference type="Gene3D" id="3.40.630.30">
    <property type="match status" value="1"/>
</dbReference>
<dbReference type="CDD" id="cd04301">
    <property type="entry name" value="NAT_SF"/>
    <property type="match status" value="1"/>
</dbReference>
<dbReference type="RefSeq" id="WP_271187390.1">
    <property type="nucleotide sequence ID" value="NZ_BSFE01000007.1"/>
</dbReference>
<dbReference type="AlphaFoldDB" id="A0A9W6IQ23"/>
<name>A0A9W6IQ23_9PROT</name>
<reference evidence="2" key="2">
    <citation type="submission" date="2023-01" db="EMBL/GenBank/DDBJ databases">
        <authorList>
            <person name="Sun Q."/>
            <person name="Evtushenko L."/>
        </authorList>
    </citation>
    <scope>NUCLEOTIDE SEQUENCE</scope>
    <source>
        <strain evidence="2">VKM B-1513</strain>
    </source>
</reference>
<dbReference type="InterPro" id="IPR016181">
    <property type="entry name" value="Acyl_CoA_acyltransferase"/>
</dbReference>
<sequence length="157" mass="17040">MGTASDFPRLRPARPGEDEALSRLCLRSKAYWGYDAAFMAAVSPYLKVTPDAIEAGYTTVAEAEDGTLLGVCQIDPDGHGGTLDLLFIAPEAIGSGVGRALFEHAKDQLRARGDTVMTILSDPYAEPAYLHMGARRVAMRPSDVFKDRELPWLEVAL</sequence>
<protein>
    <submittedName>
        <fullName evidence="2">N-acetyltransferase</fullName>
    </submittedName>
</protein>
<proteinExistence type="predicted"/>
<organism evidence="2 3">
    <name type="scientific">Maricaulis virginensis</name>
    <dbReference type="NCBI Taxonomy" id="144022"/>
    <lineage>
        <taxon>Bacteria</taxon>
        <taxon>Pseudomonadati</taxon>
        <taxon>Pseudomonadota</taxon>
        <taxon>Alphaproteobacteria</taxon>
        <taxon>Maricaulales</taxon>
        <taxon>Maricaulaceae</taxon>
        <taxon>Maricaulis</taxon>
    </lineage>
</organism>
<evidence type="ECO:0000259" key="1">
    <source>
        <dbReference type="PROSITE" id="PS51186"/>
    </source>
</evidence>
<dbReference type="GO" id="GO:0016747">
    <property type="term" value="F:acyltransferase activity, transferring groups other than amino-acyl groups"/>
    <property type="evidence" value="ECO:0007669"/>
    <property type="project" value="InterPro"/>
</dbReference>
<comment type="caution">
    <text evidence="2">The sequence shown here is derived from an EMBL/GenBank/DDBJ whole genome shotgun (WGS) entry which is preliminary data.</text>
</comment>
<keyword evidence="3" id="KW-1185">Reference proteome</keyword>
<feature type="domain" description="N-acetyltransferase" evidence="1">
    <location>
        <begin position="8"/>
        <end position="157"/>
    </location>
</feature>
<dbReference type="InterPro" id="IPR000182">
    <property type="entry name" value="GNAT_dom"/>
</dbReference>
<reference evidence="2" key="1">
    <citation type="journal article" date="2014" name="Int. J. Syst. Evol. Microbiol.">
        <title>Complete genome sequence of Corynebacterium casei LMG S-19264T (=DSM 44701T), isolated from a smear-ripened cheese.</title>
        <authorList>
            <consortium name="US DOE Joint Genome Institute (JGI-PGF)"/>
            <person name="Walter F."/>
            <person name="Albersmeier A."/>
            <person name="Kalinowski J."/>
            <person name="Ruckert C."/>
        </authorList>
    </citation>
    <scope>NUCLEOTIDE SEQUENCE</scope>
    <source>
        <strain evidence="2">VKM B-1513</strain>
    </source>
</reference>
<dbReference type="SUPFAM" id="SSF55729">
    <property type="entry name" value="Acyl-CoA N-acyltransferases (Nat)"/>
    <property type="match status" value="1"/>
</dbReference>
<evidence type="ECO:0000313" key="2">
    <source>
        <dbReference type="EMBL" id="GLK53031.1"/>
    </source>
</evidence>
<gene>
    <name evidence="2" type="ORF">GCM10017621_25390</name>
</gene>
<dbReference type="Pfam" id="PF13673">
    <property type="entry name" value="Acetyltransf_10"/>
    <property type="match status" value="1"/>
</dbReference>
<accession>A0A9W6IQ23</accession>
<dbReference type="EMBL" id="BSFE01000007">
    <property type="protein sequence ID" value="GLK53031.1"/>
    <property type="molecule type" value="Genomic_DNA"/>
</dbReference>
<dbReference type="Proteomes" id="UP001143486">
    <property type="component" value="Unassembled WGS sequence"/>
</dbReference>
<dbReference type="PROSITE" id="PS51186">
    <property type="entry name" value="GNAT"/>
    <property type="match status" value="1"/>
</dbReference>
<evidence type="ECO:0000313" key="3">
    <source>
        <dbReference type="Proteomes" id="UP001143486"/>
    </source>
</evidence>